<dbReference type="EC" id="2.7.7.65" evidence="1"/>
<dbReference type="PROSITE" id="PS50887">
    <property type="entry name" value="GGDEF"/>
    <property type="match status" value="1"/>
</dbReference>
<dbReference type="PANTHER" id="PTHR45138">
    <property type="entry name" value="REGULATORY COMPONENTS OF SENSORY TRANSDUCTION SYSTEM"/>
    <property type="match status" value="1"/>
</dbReference>
<evidence type="ECO:0000313" key="4">
    <source>
        <dbReference type="EMBL" id="ROZ84283.1"/>
    </source>
</evidence>
<comment type="catalytic activity">
    <reaction evidence="2">
        <text>2 GTP = 3',3'-c-di-GMP + 2 diphosphate</text>
        <dbReference type="Rhea" id="RHEA:24898"/>
        <dbReference type="ChEBI" id="CHEBI:33019"/>
        <dbReference type="ChEBI" id="CHEBI:37565"/>
        <dbReference type="ChEBI" id="CHEBI:58805"/>
        <dbReference type="EC" id="2.7.7.65"/>
    </reaction>
</comment>
<dbReference type="NCBIfam" id="TIGR00254">
    <property type="entry name" value="GGDEF"/>
    <property type="match status" value="1"/>
</dbReference>
<dbReference type="RefSeq" id="WP_123889641.1">
    <property type="nucleotide sequence ID" value="NZ_JBPYCX010000020.1"/>
</dbReference>
<dbReference type="SUPFAM" id="SSF55073">
    <property type="entry name" value="Nucleotide cyclase"/>
    <property type="match status" value="1"/>
</dbReference>
<dbReference type="InterPro" id="IPR043128">
    <property type="entry name" value="Rev_trsase/Diguanyl_cyclase"/>
</dbReference>
<gene>
    <name evidence="4" type="ORF">EF096_10815</name>
</gene>
<organism evidence="4 5">
    <name type="scientific">Pseudomonas neustonica</name>
    <dbReference type="NCBI Taxonomy" id="2487346"/>
    <lineage>
        <taxon>Bacteria</taxon>
        <taxon>Pseudomonadati</taxon>
        <taxon>Pseudomonadota</taxon>
        <taxon>Gammaproteobacteria</taxon>
        <taxon>Pseudomonadales</taxon>
        <taxon>Pseudomonadaceae</taxon>
        <taxon>Pseudomonas</taxon>
    </lineage>
</organism>
<evidence type="ECO:0000256" key="2">
    <source>
        <dbReference type="ARBA" id="ARBA00034247"/>
    </source>
</evidence>
<dbReference type="Gene3D" id="3.30.70.270">
    <property type="match status" value="1"/>
</dbReference>
<dbReference type="InterPro" id="IPR029787">
    <property type="entry name" value="Nucleotide_cyclase"/>
</dbReference>
<reference evidence="4 5" key="1">
    <citation type="submission" date="2018-11" db="EMBL/GenBank/DDBJ databases">
        <authorList>
            <person name="Jang G.I."/>
            <person name="Hwang C.Y."/>
        </authorList>
    </citation>
    <scope>NUCLEOTIDE SEQUENCE [LARGE SCALE GENOMIC DNA]</scope>
    <source>
        <strain evidence="4 5">SSM26</strain>
    </source>
</reference>
<dbReference type="EMBL" id="RKKU01000012">
    <property type="protein sequence ID" value="ROZ84283.1"/>
    <property type="molecule type" value="Genomic_DNA"/>
</dbReference>
<dbReference type="SMART" id="SM00267">
    <property type="entry name" value="GGDEF"/>
    <property type="match status" value="1"/>
</dbReference>
<dbReference type="InterPro" id="IPR000160">
    <property type="entry name" value="GGDEF_dom"/>
</dbReference>
<evidence type="ECO:0000259" key="3">
    <source>
        <dbReference type="PROSITE" id="PS50887"/>
    </source>
</evidence>
<evidence type="ECO:0000256" key="1">
    <source>
        <dbReference type="ARBA" id="ARBA00012528"/>
    </source>
</evidence>
<dbReference type="InterPro" id="IPR050469">
    <property type="entry name" value="Diguanylate_Cyclase"/>
</dbReference>
<feature type="domain" description="GGDEF" evidence="3">
    <location>
        <begin position="179"/>
        <end position="311"/>
    </location>
</feature>
<dbReference type="Proteomes" id="UP000275199">
    <property type="component" value="Unassembled WGS sequence"/>
</dbReference>
<dbReference type="PANTHER" id="PTHR45138:SF9">
    <property type="entry name" value="DIGUANYLATE CYCLASE DGCM-RELATED"/>
    <property type="match status" value="1"/>
</dbReference>
<protein>
    <recommendedName>
        <fullName evidence="1">diguanylate cyclase</fullName>
        <ecNumber evidence="1">2.7.7.65</ecNumber>
    </recommendedName>
</protein>
<accession>A0ABX9XH85</accession>
<evidence type="ECO:0000313" key="5">
    <source>
        <dbReference type="Proteomes" id="UP000275199"/>
    </source>
</evidence>
<dbReference type="CDD" id="cd01949">
    <property type="entry name" value="GGDEF"/>
    <property type="match status" value="1"/>
</dbReference>
<proteinExistence type="predicted"/>
<keyword evidence="5" id="KW-1185">Reference proteome</keyword>
<sequence length="318" mass="35827">MHTQGNTIDFDTARIKLGSSLKTNTARRAAVQQGAQFEQIQQKLLRNLQTTLEVDSVLSQFYQGLRELLQIDGLEYQHNADPNAFCVGQSGVHRCSYRVSHQGNYLGELQFSRKQRFDEKELLAIETLLGTLLFPLRNALMYREALACALNDALTGVGNRLALNQNLERDIRQSHRNQQPLALLVLDIDHFKQVNDRYGHAYGDAALKAVVNCISDSLRSVDGLYRLGGEEFVVLLNTTTLEAGRMVAERIRESVEHMQFELDGQPIPLTVSIGLATMRTDDTVKSLINRGDLLMYQAKHDGRNQVTDEGQWRQGKSN</sequence>
<name>A0ABX9XH85_9PSED</name>
<comment type="caution">
    <text evidence="4">The sequence shown here is derived from an EMBL/GenBank/DDBJ whole genome shotgun (WGS) entry which is preliminary data.</text>
</comment>
<dbReference type="Pfam" id="PF00990">
    <property type="entry name" value="GGDEF"/>
    <property type="match status" value="1"/>
</dbReference>